<evidence type="ECO:0000256" key="1">
    <source>
        <dbReference type="SAM" id="Coils"/>
    </source>
</evidence>
<dbReference type="EMBL" id="DSDM01000084">
    <property type="protein sequence ID" value="HDQ88782.1"/>
    <property type="molecule type" value="Genomic_DNA"/>
</dbReference>
<dbReference type="AlphaFoldDB" id="A0A7C1DJU3"/>
<keyword evidence="2" id="KW-0472">Membrane</keyword>
<organism evidence="4">
    <name type="scientific">candidate division WWE3 bacterium</name>
    <dbReference type="NCBI Taxonomy" id="2053526"/>
    <lineage>
        <taxon>Bacteria</taxon>
        <taxon>Katanobacteria</taxon>
    </lineage>
</organism>
<feature type="coiled-coil region" evidence="1">
    <location>
        <begin position="75"/>
        <end position="102"/>
    </location>
</feature>
<sequence length="144" mass="16830">MYNLTMSNKEKFLTVEELIIKAKELGVNFGPGEPYNRLRYYTKMGWLPHMTRKGKNVKGHYEEWVLDRLKLIENLRKSGLKKEEITQEIKNLEKKQKIQKTLSSPKNKKIIALTTLIIILLLLSLNEIGVLKIGKTRKDIIPLR</sequence>
<dbReference type="InterPro" id="IPR009061">
    <property type="entry name" value="DNA-bd_dom_put_sf"/>
</dbReference>
<dbReference type="GO" id="GO:0003677">
    <property type="term" value="F:DNA binding"/>
    <property type="evidence" value="ECO:0007669"/>
    <property type="project" value="InterPro"/>
</dbReference>
<evidence type="ECO:0000259" key="3">
    <source>
        <dbReference type="Pfam" id="PF13411"/>
    </source>
</evidence>
<dbReference type="Gene3D" id="1.10.1660.10">
    <property type="match status" value="1"/>
</dbReference>
<keyword evidence="1" id="KW-0175">Coiled coil</keyword>
<keyword evidence="2" id="KW-1133">Transmembrane helix</keyword>
<protein>
    <submittedName>
        <fullName evidence="4">MerR family transcriptional regulator</fullName>
    </submittedName>
</protein>
<feature type="domain" description="HTH merR-type" evidence="3">
    <location>
        <begin position="32"/>
        <end position="89"/>
    </location>
</feature>
<dbReference type="Pfam" id="PF13411">
    <property type="entry name" value="MerR_1"/>
    <property type="match status" value="1"/>
</dbReference>
<dbReference type="Proteomes" id="UP000886066">
    <property type="component" value="Unassembled WGS sequence"/>
</dbReference>
<dbReference type="SUPFAM" id="SSF46955">
    <property type="entry name" value="Putative DNA-binding domain"/>
    <property type="match status" value="1"/>
</dbReference>
<reference evidence="4" key="1">
    <citation type="journal article" date="2020" name="mSystems">
        <title>Genome- and Community-Level Interaction Insights into Carbon Utilization and Element Cycling Functions of Hydrothermarchaeota in Hydrothermal Sediment.</title>
        <authorList>
            <person name="Zhou Z."/>
            <person name="Liu Y."/>
            <person name="Xu W."/>
            <person name="Pan J."/>
            <person name="Luo Z.H."/>
            <person name="Li M."/>
        </authorList>
    </citation>
    <scope>NUCLEOTIDE SEQUENCE [LARGE SCALE GENOMIC DNA]</scope>
    <source>
        <strain evidence="4">SpSt-1219</strain>
    </source>
</reference>
<gene>
    <name evidence="4" type="ORF">ENN92_01385</name>
</gene>
<evidence type="ECO:0000313" key="4">
    <source>
        <dbReference type="EMBL" id="HDQ88782.1"/>
    </source>
</evidence>
<comment type="caution">
    <text evidence="4">The sequence shown here is derived from an EMBL/GenBank/DDBJ whole genome shotgun (WGS) entry which is preliminary data.</text>
</comment>
<feature type="transmembrane region" description="Helical" evidence="2">
    <location>
        <begin position="110"/>
        <end position="131"/>
    </location>
</feature>
<accession>A0A7C1DJU3</accession>
<keyword evidence="2" id="KW-0812">Transmembrane</keyword>
<name>A0A7C1DJU3_UNCKA</name>
<dbReference type="GO" id="GO:0006355">
    <property type="term" value="P:regulation of DNA-templated transcription"/>
    <property type="evidence" value="ECO:0007669"/>
    <property type="project" value="InterPro"/>
</dbReference>
<evidence type="ECO:0000256" key="2">
    <source>
        <dbReference type="SAM" id="Phobius"/>
    </source>
</evidence>
<proteinExistence type="predicted"/>
<feature type="non-terminal residue" evidence="4">
    <location>
        <position position="144"/>
    </location>
</feature>
<dbReference type="InterPro" id="IPR000551">
    <property type="entry name" value="MerR-type_HTH_dom"/>
</dbReference>